<gene>
    <name evidence="9" type="ORF">BJY26_001680</name>
</gene>
<evidence type="ECO:0000256" key="2">
    <source>
        <dbReference type="ARBA" id="ARBA00022448"/>
    </source>
</evidence>
<feature type="transmembrane region" description="Helical" evidence="7">
    <location>
        <begin position="397"/>
        <end position="418"/>
    </location>
</feature>
<keyword evidence="3" id="KW-1003">Cell membrane</keyword>
<name>A0A7Z0D0H7_9MICO</name>
<organism evidence="9 10">
    <name type="scientific">Spelaeicoccus albus</name>
    <dbReference type="NCBI Taxonomy" id="1280376"/>
    <lineage>
        <taxon>Bacteria</taxon>
        <taxon>Bacillati</taxon>
        <taxon>Actinomycetota</taxon>
        <taxon>Actinomycetes</taxon>
        <taxon>Micrococcales</taxon>
        <taxon>Brevibacteriaceae</taxon>
        <taxon>Spelaeicoccus</taxon>
    </lineage>
</organism>
<dbReference type="RefSeq" id="WP_237249116.1">
    <property type="nucleotide sequence ID" value="NZ_JACBZP010000001.1"/>
</dbReference>
<dbReference type="PANTHER" id="PTHR42718">
    <property type="entry name" value="MAJOR FACILITATOR SUPERFAMILY MULTIDRUG TRANSPORTER MFSC"/>
    <property type="match status" value="1"/>
</dbReference>
<keyword evidence="2" id="KW-0813">Transport</keyword>
<keyword evidence="5 7" id="KW-1133">Transmembrane helix</keyword>
<dbReference type="InterPro" id="IPR020846">
    <property type="entry name" value="MFS_dom"/>
</dbReference>
<dbReference type="InterPro" id="IPR011701">
    <property type="entry name" value="MFS"/>
</dbReference>
<comment type="caution">
    <text evidence="9">The sequence shown here is derived from an EMBL/GenBank/DDBJ whole genome shotgun (WGS) entry which is preliminary data.</text>
</comment>
<feature type="transmembrane region" description="Helical" evidence="7">
    <location>
        <begin position="349"/>
        <end position="368"/>
    </location>
</feature>
<evidence type="ECO:0000256" key="7">
    <source>
        <dbReference type="SAM" id="Phobius"/>
    </source>
</evidence>
<dbReference type="EMBL" id="JACBZP010000001">
    <property type="protein sequence ID" value="NYI67374.1"/>
    <property type="molecule type" value="Genomic_DNA"/>
</dbReference>
<keyword evidence="6 7" id="KW-0472">Membrane</keyword>
<dbReference type="GO" id="GO:0005886">
    <property type="term" value="C:plasma membrane"/>
    <property type="evidence" value="ECO:0007669"/>
    <property type="project" value="UniProtKB-SubCell"/>
</dbReference>
<dbReference type="AlphaFoldDB" id="A0A7Z0D0H7"/>
<keyword evidence="10" id="KW-1185">Reference proteome</keyword>
<feature type="transmembrane region" description="Helical" evidence="7">
    <location>
        <begin position="68"/>
        <end position="90"/>
    </location>
</feature>
<evidence type="ECO:0000256" key="5">
    <source>
        <dbReference type="ARBA" id="ARBA00022989"/>
    </source>
</evidence>
<dbReference type="InterPro" id="IPR036259">
    <property type="entry name" value="MFS_trans_sf"/>
</dbReference>
<dbReference type="Pfam" id="PF07690">
    <property type="entry name" value="MFS_1"/>
    <property type="match status" value="1"/>
</dbReference>
<dbReference type="PANTHER" id="PTHR42718:SF46">
    <property type="entry name" value="BLR6921 PROTEIN"/>
    <property type="match status" value="1"/>
</dbReference>
<reference evidence="9 10" key="1">
    <citation type="submission" date="2020-07" db="EMBL/GenBank/DDBJ databases">
        <title>Sequencing the genomes of 1000 actinobacteria strains.</title>
        <authorList>
            <person name="Klenk H.-P."/>
        </authorList>
    </citation>
    <scope>NUCLEOTIDE SEQUENCE [LARGE SCALE GENOMIC DNA]</scope>
    <source>
        <strain evidence="9 10">DSM 26341</strain>
    </source>
</reference>
<dbReference type="Gene3D" id="1.20.1720.10">
    <property type="entry name" value="Multidrug resistance protein D"/>
    <property type="match status" value="1"/>
</dbReference>
<dbReference type="GO" id="GO:0022857">
    <property type="term" value="F:transmembrane transporter activity"/>
    <property type="evidence" value="ECO:0007669"/>
    <property type="project" value="InterPro"/>
</dbReference>
<dbReference type="PROSITE" id="PS50850">
    <property type="entry name" value="MFS"/>
    <property type="match status" value="1"/>
</dbReference>
<feature type="transmembrane region" description="Helical" evidence="7">
    <location>
        <begin position="187"/>
        <end position="206"/>
    </location>
</feature>
<feature type="transmembrane region" description="Helical" evidence="7">
    <location>
        <begin position="126"/>
        <end position="147"/>
    </location>
</feature>
<protein>
    <submittedName>
        <fullName evidence="9">EmrB/QacA subfamily drug resistance transporter</fullName>
    </submittedName>
</protein>
<evidence type="ECO:0000313" key="10">
    <source>
        <dbReference type="Proteomes" id="UP000539111"/>
    </source>
</evidence>
<evidence type="ECO:0000313" key="9">
    <source>
        <dbReference type="EMBL" id="NYI67374.1"/>
    </source>
</evidence>
<dbReference type="Gene3D" id="1.20.1250.20">
    <property type="entry name" value="MFS general substrate transporter like domains"/>
    <property type="match status" value="1"/>
</dbReference>
<feature type="transmembrane region" description="Helical" evidence="7">
    <location>
        <begin position="96"/>
        <end position="114"/>
    </location>
</feature>
<feature type="transmembrane region" description="Helical" evidence="7">
    <location>
        <begin position="153"/>
        <end position="175"/>
    </location>
</feature>
<feature type="transmembrane region" description="Helical" evidence="7">
    <location>
        <begin position="38"/>
        <end position="56"/>
    </location>
</feature>
<dbReference type="Proteomes" id="UP000539111">
    <property type="component" value="Unassembled WGS sequence"/>
</dbReference>
<accession>A0A7Z0D0H7</accession>
<evidence type="ECO:0000256" key="6">
    <source>
        <dbReference type="ARBA" id="ARBA00023136"/>
    </source>
</evidence>
<sequence>MLAVLALSQLMIVLDATVVTIALPSAQKSLGFTTADRQWIITAYALAFGSLLLFCGKLTDLLGRKNTLMIGLAGFAAVSAVGGAAGSFAMLVTARAVQGCFAALLAPSVLSLLTTTFTDPKERGRAFGVFGAVAGGGASVGLLLGGFLTEYLSWRWCLYVNIVFAVLALLGALVLFHGHHSTTAAHLDAPGVLTVSGGLFALVYGFSNAVKGNTNNWDDPVTIGFLIAALVLLSAFVVIQTRVRHPLLPLRILGHRYRGPAFVALFLAGAGLFGALLFVTYYVQQTLGYSALQAGVAFLPTVGGMVLASITGNVVLVRRVSPRILLPTGLLLAAIGLALLTRIDLGSSYVGVLLLPLVLLGLGLGLAFPTSINLATLDVDPADAGAASASVNTSQQVGGAVGTAVLNTLAIQAASAYLSTNRLSVALPIAHAAIASYIAAFWWGSALFLVGAVVTVLLLRTAVPDALKHVKDEAPPDGR</sequence>
<feature type="transmembrane region" description="Helical" evidence="7">
    <location>
        <begin position="221"/>
        <end position="239"/>
    </location>
</feature>
<comment type="subcellular location">
    <subcellularLocation>
        <location evidence="1">Cell membrane</location>
        <topology evidence="1">Multi-pass membrane protein</topology>
    </subcellularLocation>
</comment>
<evidence type="ECO:0000256" key="1">
    <source>
        <dbReference type="ARBA" id="ARBA00004651"/>
    </source>
</evidence>
<dbReference type="CDD" id="cd17321">
    <property type="entry name" value="MFS_MMR_MDR_like"/>
    <property type="match status" value="1"/>
</dbReference>
<feature type="domain" description="Major facilitator superfamily (MFS) profile" evidence="8">
    <location>
        <begin position="1"/>
        <end position="463"/>
    </location>
</feature>
<keyword evidence="4 7" id="KW-0812">Transmembrane</keyword>
<evidence type="ECO:0000256" key="3">
    <source>
        <dbReference type="ARBA" id="ARBA00022475"/>
    </source>
</evidence>
<evidence type="ECO:0000259" key="8">
    <source>
        <dbReference type="PROSITE" id="PS50850"/>
    </source>
</evidence>
<feature type="transmembrane region" description="Helical" evidence="7">
    <location>
        <begin position="260"/>
        <end position="283"/>
    </location>
</feature>
<proteinExistence type="predicted"/>
<evidence type="ECO:0000256" key="4">
    <source>
        <dbReference type="ARBA" id="ARBA00022692"/>
    </source>
</evidence>
<feature type="transmembrane region" description="Helical" evidence="7">
    <location>
        <begin position="438"/>
        <end position="459"/>
    </location>
</feature>
<feature type="transmembrane region" description="Helical" evidence="7">
    <location>
        <begin position="324"/>
        <end position="343"/>
    </location>
</feature>
<feature type="transmembrane region" description="Helical" evidence="7">
    <location>
        <begin position="295"/>
        <end position="317"/>
    </location>
</feature>
<dbReference type="SUPFAM" id="SSF103473">
    <property type="entry name" value="MFS general substrate transporter"/>
    <property type="match status" value="1"/>
</dbReference>